<feature type="region of interest" description="Disordered" evidence="2">
    <location>
        <begin position="452"/>
        <end position="473"/>
    </location>
</feature>
<proteinExistence type="inferred from homology"/>
<dbReference type="SMART" id="SM00194">
    <property type="entry name" value="PTPc"/>
    <property type="match status" value="1"/>
</dbReference>
<protein>
    <submittedName>
        <fullName evidence="5">Protein-tyrosine phosphatase-like protein</fullName>
    </submittedName>
</protein>
<keyword evidence="6" id="KW-1185">Reference proteome</keyword>
<dbReference type="GO" id="GO:0004725">
    <property type="term" value="F:protein tyrosine phosphatase activity"/>
    <property type="evidence" value="ECO:0007669"/>
    <property type="project" value="InterPro"/>
</dbReference>
<dbReference type="CDD" id="cd00047">
    <property type="entry name" value="PTPc"/>
    <property type="match status" value="1"/>
</dbReference>
<dbReference type="VEuPathDB" id="FungiDB:AFLA_013730"/>
<dbReference type="Proteomes" id="UP000596276">
    <property type="component" value="Chromosome 8"/>
</dbReference>
<dbReference type="SUPFAM" id="SSF52799">
    <property type="entry name" value="(Phosphotyrosine protein) phosphatases II"/>
    <property type="match status" value="1"/>
</dbReference>
<dbReference type="EMBL" id="CP044616">
    <property type="protein sequence ID" value="QRD92353.1"/>
    <property type="molecule type" value="Genomic_DNA"/>
</dbReference>
<dbReference type="PANTHER" id="PTHR19134">
    <property type="entry name" value="RECEPTOR-TYPE TYROSINE-PROTEIN PHOSPHATASE"/>
    <property type="match status" value="1"/>
</dbReference>
<evidence type="ECO:0000256" key="1">
    <source>
        <dbReference type="ARBA" id="ARBA00009649"/>
    </source>
</evidence>
<dbReference type="InterPro" id="IPR000387">
    <property type="entry name" value="Tyr_Pase_dom"/>
</dbReference>
<dbReference type="VEuPathDB" id="FungiDB:F9C07_2287021"/>
<evidence type="ECO:0000259" key="3">
    <source>
        <dbReference type="PROSITE" id="PS50055"/>
    </source>
</evidence>
<dbReference type="Gene3D" id="3.90.190.10">
    <property type="entry name" value="Protein tyrosine phosphatase superfamily"/>
    <property type="match status" value="1"/>
</dbReference>
<evidence type="ECO:0000256" key="2">
    <source>
        <dbReference type="SAM" id="MobiDB-lite"/>
    </source>
</evidence>
<dbReference type="Pfam" id="PF00102">
    <property type="entry name" value="Y_phosphatase"/>
    <property type="match status" value="1"/>
</dbReference>
<dbReference type="AlphaFoldDB" id="A0A7U2R173"/>
<evidence type="ECO:0000313" key="5">
    <source>
        <dbReference type="EMBL" id="QRD92353.1"/>
    </source>
</evidence>
<reference evidence="6" key="1">
    <citation type="journal article" date="2021" name="G3 (Bethesda)">
        <title>Chromosome assembled and annotated genome sequence of Aspergillus flavus NRRL 3357.</title>
        <authorList>
            <person name="Skerker J.M."/>
            <person name="Pianalto K.M."/>
            <person name="Mondo S.J."/>
            <person name="Yang K."/>
            <person name="Arkin A.P."/>
            <person name="Keller N.P."/>
            <person name="Grigoriev I.V."/>
            <person name="Louise Glass N.L."/>
        </authorList>
    </citation>
    <scope>NUCLEOTIDE SEQUENCE [LARGE SCALE GENOMIC DNA]</scope>
    <source>
        <strain evidence="6">ATCC 200026 / FGSC A1120 / IAM 13836 / NRRL 3357 / JCM 12722 / SRRC 167</strain>
    </source>
</reference>
<name>A0A7U2R173_ASPFN</name>
<comment type="similarity">
    <text evidence="1">Belongs to the protein-tyrosine phosphatase family. Non-receptor class subfamily.</text>
</comment>
<feature type="domain" description="Tyrosine specific protein phosphatases" evidence="4">
    <location>
        <begin position="357"/>
        <end position="435"/>
    </location>
</feature>
<feature type="domain" description="Tyrosine-protein phosphatase" evidence="3">
    <location>
        <begin position="131"/>
        <end position="444"/>
    </location>
</feature>
<dbReference type="PROSITE" id="PS50055">
    <property type="entry name" value="TYR_PHOSPHATASE_PTP"/>
    <property type="match status" value="1"/>
</dbReference>
<dbReference type="PANTHER" id="PTHR19134:SF449">
    <property type="entry name" value="TYROSINE-PROTEIN PHOSPHATASE 1"/>
    <property type="match status" value="1"/>
</dbReference>
<dbReference type="InterPro" id="IPR050348">
    <property type="entry name" value="Protein-Tyr_Phosphatase"/>
</dbReference>
<dbReference type="InterPro" id="IPR003595">
    <property type="entry name" value="Tyr_Pase_cat"/>
</dbReference>
<dbReference type="InterPro" id="IPR000242">
    <property type="entry name" value="PTP_cat"/>
</dbReference>
<dbReference type="SMART" id="SM00404">
    <property type="entry name" value="PTPc_motif"/>
    <property type="match status" value="1"/>
</dbReference>
<accession>A0A7U2R173</accession>
<dbReference type="InterPro" id="IPR029021">
    <property type="entry name" value="Prot-tyrosine_phosphatase-like"/>
</dbReference>
<dbReference type="PRINTS" id="PR00700">
    <property type="entry name" value="PRTYPHPHTASE"/>
</dbReference>
<dbReference type="PROSITE" id="PS50056">
    <property type="entry name" value="TYR_PHOSPHATASE_2"/>
    <property type="match status" value="1"/>
</dbReference>
<evidence type="ECO:0000259" key="4">
    <source>
        <dbReference type="PROSITE" id="PS50056"/>
    </source>
</evidence>
<dbReference type="VEuPathDB" id="FungiDB:AFLA_013729"/>
<organism evidence="5 6">
    <name type="scientific">Aspergillus flavus (strain ATCC 200026 / FGSC A1120 / IAM 13836 / NRRL 3357 / JCM 12722 / SRRC 167)</name>
    <dbReference type="NCBI Taxonomy" id="332952"/>
    <lineage>
        <taxon>Eukaryota</taxon>
        <taxon>Fungi</taxon>
        <taxon>Dikarya</taxon>
        <taxon>Ascomycota</taxon>
        <taxon>Pezizomycotina</taxon>
        <taxon>Eurotiomycetes</taxon>
        <taxon>Eurotiomycetidae</taxon>
        <taxon>Eurotiales</taxon>
        <taxon>Aspergillaceae</taxon>
        <taxon>Aspergillus</taxon>
        <taxon>Aspergillus subgen. Circumdati</taxon>
    </lineage>
</organism>
<evidence type="ECO:0000313" key="6">
    <source>
        <dbReference type="Proteomes" id="UP000596276"/>
    </source>
</evidence>
<gene>
    <name evidence="5" type="ORF">F9C07_2287021</name>
</gene>
<sequence>MISDMLVGLLDGITGISKTIEDVFSGLANLIFENKNQVQSRTVWSLFHVFLYDKTTDDVRTYFRIINYSVTAEMVEYVSNKTTHQEVKMGFNFNMTDLSLNENQWDRVKDDVQKFIDDISANQVENPIDELHEEYKDLATGKPLASNPYEFNDEIYYDGEFKSQEVFEKEYPFDVRKDGVNDRDNEYNGGHPYYSASTLPGIGSGSNKNLPYIACQSPMKFGRSHKFMYWEIVWKEAMKSKHGDIILVDLVNYEQAKGLTSETQANVIPSSTKKSLSFSPPTVMNTEKIIPPYKGIYSVHYKASNGKWAHSDIEYRQLSLEYHDDSKTGSGNGPHNVHYFHLSSWQNRQAVDPEKLQFLINEVDKKFTGQTIIVNCEFGGGRTGVFIEAREMYRATVKAKSTKWFFSSSDDPIQEYTKELRKKRSNMIDSFPQYEFLHTWAARMWAMTARDNINAKPGPAGNPSGQGRHPPKP</sequence>